<feature type="domain" description="FAD-binding" evidence="4">
    <location>
        <begin position="323"/>
        <end position="384"/>
    </location>
</feature>
<reference evidence="5" key="3">
    <citation type="journal article" date="2017" name="Nature">
        <title>Genome sequence of the progenitor of the wheat D genome Aegilops tauschii.</title>
        <authorList>
            <person name="Luo M.C."/>
            <person name="Gu Y.Q."/>
            <person name="Puiu D."/>
            <person name="Wang H."/>
            <person name="Twardziok S.O."/>
            <person name="Deal K.R."/>
            <person name="Huo N."/>
            <person name="Zhu T."/>
            <person name="Wang L."/>
            <person name="Wang Y."/>
            <person name="McGuire P.E."/>
            <person name="Liu S."/>
            <person name="Long H."/>
            <person name="Ramasamy R.K."/>
            <person name="Rodriguez J.C."/>
            <person name="Van S.L."/>
            <person name="Yuan L."/>
            <person name="Wang Z."/>
            <person name="Xia Z."/>
            <person name="Xiao L."/>
            <person name="Anderson O.D."/>
            <person name="Ouyang S."/>
            <person name="Liang Y."/>
            <person name="Zimin A.V."/>
            <person name="Pertea G."/>
            <person name="Qi P."/>
            <person name="Bennetzen J.L."/>
            <person name="Dai X."/>
            <person name="Dawson M.W."/>
            <person name="Muller H.G."/>
            <person name="Kugler K."/>
            <person name="Rivarola-Duarte L."/>
            <person name="Spannagl M."/>
            <person name="Mayer K.F.X."/>
            <person name="Lu F.H."/>
            <person name="Bevan M.W."/>
            <person name="Leroy P."/>
            <person name="Li P."/>
            <person name="You F.M."/>
            <person name="Sun Q."/>
            <person name="Liu Z."/>
            <person name="Lyons E."/>
            <person name="Wicker T."/>
            <person name="Salzberg S.L."/>
            <person name="Devos K.M."/>
            <person name="Dvorak J."/>
        </authorList>
    </citation>
    <scope>NUCLEOTIDE SEQUENCE [LARGE SCALE GENOMIC DNA]</scope>
    <source>
        <strain evidence="5">cv. AL8/78</strain>
    </source>
</reference>
<reference evidence="5" key="4">
    <citation type="submission" date="2019-03" db="UniProtKB">
        <authorList>
            <consortium name="EnsemblPlants"/>
        </authorList>
    </citation>
    <scope>IDENTIFICATION</scope>
</reference>
<dbReference type="InterPro" id="IPR002938">
    <property type="entry name" value="FAD-bd"/>
</dbReference>
<dbReference type="GO" id="GO:0071949">
    <property type="term" value="F:FAD binding"/>
    <property type="evidence" value="ECO:0007669"/>
    <property type="project" value="InterPro"/>
</dbReference>
<evidence type="ECO:0000256" key="3">
    <source>
        <dbReference type="ARBA" id="ARBA00024018"/>
    </source>
</evidence>
<sequence>PAPLTTFVSSPAHHPCSYSYHRRRRGAVSASSSSSSAKAEDVVIVGAGIAGLATALSLRRLGVSAIVLEQGPSLRAGGTSLTLFKNGWRVLDSIGVADELRAKYLRVQGMRMRSSAGGRDLREFSFEEEAPGQEVRAVERGALLATMASKLPPGAISFSSKLKSVAGQGPDGTLLELQDGRQLLSKVVLGCDGVNSPIARWMGFSEPRYVGHMAFRGLADYAGGQPFESKVNYIYGRGVRAGFVPVSPTKVYWFICFNSETPGIGIGMTGRKTTDGAALKREALELVRGWPDDLVAVMRSTPDDAVVKTPLVDRWLWPGLAPPASRGGVVLVGDAWHPMTPNLGQGACCALEDAVVLARHLAPAVLAGDDVGEALRRYESERWGRVFPLTARAGLVGALVQWGNPVVCAARDGVVIPRLVRLGPFLEHTNFECGLLDPAAPSA</sequence>
<dbReference type="AlphaFoldDB" id="A0A453HK29"/>
<dbReference type="PRINTS" id="PR00420">
    <property type="entry name" value="RNGMNOXGNASE"/>
</dbReference>
<keyword evidence="2" id="KW-0503">Monooxygenase</keyword>
<reference evidence="6" key="1">
    <citation type="journal article" date="2014" name="Science">
        <title>Ancient hybridizations among the ancestral genomes of bread wheat.</title>
        <authorList>
            <consortium name="International Wheat Genome Sequencing Consortium,"/>
            <person name="Marcussen T."/>
            <person name="Sandve S.R."/>
            <person name="Heier L."/>
            <person name="Spannagl M."/>
            <person name="Pfeifer M."/>
            <person name="Jakobsen K.S."/>
            <person name="Wulff B.B."/>
            <person name="Steuernagel B."/>
            <person name="Mayer K.F."/>
            <person name="Olsen O.A."/>
        </authorList>
    </citation>
    <scope>NUCLEOTIDE SEQUENCE [LARGE SCALE GENOMIC DNA]</scope>
    <source>
        <strain evidence="6">cv. AL8/78</strain>
    </source>
</reference>
<dbReference type="EnsemblPlants" id="AET4Gv20213000.6">
    <property type="protein sequence ID" value="AET4Gv20213000.6"/>
    <property type="gene ID" value="AET4Gv20213000"/>
</dbReference>
<feature type="domain" description="FAD-binding" evidence="4">
    <location>
        <begin position="41"/>
        <end position="205"/>
    </location>
</feature>
<name>A0A453HK29_AEGTS</name>
<dbReference type="InterPro" id="IPR044560">
    <property type="entry name" value="MOase"/>
</dbReference>
<reference evidence="6" key="2">
    <citation type="journal article" date="2017" name="Nat. Plants">
        <title>The Aegilops tauschii genome reveals multiple impacts of transposons.</title>
        <authorList>
            <person name="Zhao G."/>
            <person name="Zou C."/>
            <person name="Li K."/>
            <person name="Wang K."/>
            <person name="Li T."/>
            <person name="Gao L."/>
            <person name="Zhang X."/>
            <person name="Wang H."/>
            <person name="Yang Z."/>
            <person name="Liu X."/>
            <person name="Jiang W."/>
            <person name="Mao L."/>
            <person name="Kong X."/>
            <person name="Jiao Y."/>
            <person name="Jia J."/>
        </authorList>
    </citation>
    <scope>NUCLEOTIDE SEQUENCE [LARGE SCALE GENOMIC DNA]</scope>
    <source>
        <strain evidence="6">cv. AL8/78</strain>
    </source>
</reference>
<reference evidence="5" key="5">
    <citation type="journal article" date="2021" name="G3 (Bethesda)">
        <title>Aegilops tauschii genome assembly Aet v5.0 features greater sequence contiguity and improved annotation.</title>
        <authorList>
            <person name="Wang L."/>
            <person name="Zhu T."/>
            <person name="Rodriguez J.C."/>
            <person name="Deal K.R."/>
            <person name="Dubcovsky J."/>
            <person name="McGuire P.E."/>
            <person name="Lux T."/>
            <person name="Spannagl M."/>
            <person name="Mayer K.F.X."/>
            <person name="Baldrich P."/>
            <person name="Meyers B.C."/>
            <person name="Huo N."/>
            <person name="Gu Y.Q."/>
            <person name="Zhou H."/>
            <person name="Devos K.M."/>
            <person name="Bennetzen J.L."/>
            <person name="Unver T."/>
            <person name="Budak H."/>
            <person name="Gulick P.J."/>
            <person name="Galiba G."/>
            <person name="Kalapos B."/>
            <person name="Nelson D.R."/>
            <person name="Li P."/>
            <person name="You F.M."/>
            <person name="Luo M.C."/>
            <person name="Dvorak J."/>
        </authorList>
    </citation>
    <scope>NUCLEOTIDE SEQUENCE [LARGE SCALE GENOMIC DNA]</scope>
    <source>
        <strain evidence="5">cv. AL8/78</strain>
    </source>
</reference>
<dbReference type="STRING" id="200361.A0A453HK29"/>
<organism evidence="5 6">
    <name type="scientific">Aegilops tauschii subsp. strangulata</name>
    <name type="common">Goatgrass</name>
    <dbReference type="NCBI Taxonomy" id="200361"/>
    <lineage>
        <taxon>Eukaryota</taxon>
        <taxon>Viridiplantae</taxon>
        <taxon>Streptophyta</taxon>
        <taxon>Embryophyta</taxon>
        <taxon>Tracheophyta</taxon>
        <taxon>Spermatophyta</taxon>
        <taxon>Magnoliopsida</taxon>
        <taxon>Liliopsida</taxon>
        <taxon>Poales</taxon>
        <taxon>Poaceae</taxon>
        <taxon>BOP clade</taxon>
        <taxon>Pooideae</taxon>
        <taxon>Triticodae</taxon>
        <taxon>Triticeae</taxon>
        <taxon>Triticinae</taxon>
        <taxon>Aegilops</taxon>
    </lineage>
</organism>
<evidence type="ECO:0000259" key="4">
    <source>
        <dbReference type="Pfam" id="PF01494"/>
    </source>
</evidence>
<accession>A0A453HK29</accession>
<dbReference type="Pfam" id="PF01494">
    <property type="entry name" value="FAD_binding_3"/>
    <property type="match status" value="2"/>
</dbReference>
<dbReference type="InterPro" id="IPR036188">
    <property type="entry name" value="FAD/NAD-bd_sf"/>
</dbReference>
<dbReference type="GO" id="GO:0004497">
    <property type="term" value="F:monooxygenase activity"/>
    <property type="evidence" value="ECO:0007669"/>
    <property type="project" value="UniProtKB-KW"/>
</dbReference>
<dbReference type="SUPFAM" id="SSF51905">
    <property type="entry name" value="FAD/NAD(P)-binding domain"/>
    <property type="match status" value="1"/>
</dbReference>
<keyword evidence="1" id="KW-0560">Oxidoreductase</keyword>
<evidence type="ECO:0000256" key="1">
    <source>
        <dbReference type="ARBA" id="ARBA00023002"/>
    </source>
</evidence>
<evidence type="ECO:0000256" key="2">
    <source>
        <dbReference type="ARBA" id="ARBA00023033"/>
    </source>
</evidence>
<keyword evidence="6" id="KW-1185">Reference proteome</keyword>
<protein>
    <recommendedName>
        <fullName evidence="4">FAD-binding domain-containing protein</fullName>
    </recommendedName>
</protein>
<dbReference type="Gene3D" id="3.50.50.60">
    <property type="entry name" value="FAD/NAD(P)-binding domain"/>
    <property type="match status" value="1"/>
</dbReference>
<evidence type="ECO:0000313" key="6">
    <source>
        <dbReference type="Proteomes" id="UP000015105"/>
    </source>
</evidence>
<dbReference type="Gramene" id="AET4Gv20213000.6">
    <property type="protein sequence ID" value="AET4Gv20213000.6"/>
    <property type="gene ID" value="AET4Gv20213000"/>
</dbReference>
<dbReference type="PANTHER" id="PTHR45934:SF9">
    <property type="entry name" value="FAD_NAD(P)-BINDING OXIDOREDUCTASE FAMILY PROTEIN"/>
    <property type="match status" value="1"/>
</dbReference>
<dbReference type="PANTHER" id="PTHR45934">
    <property type="entry name" value="FAD/NAD(P)-BINDING OXIDOREDUCTASE FAMILY PROTEIN"/>
    <property type="match status" value="1"/>
</dbReference>
<dbReference type="Proteomes" id="UP000015105">
    <property type="component" value="Chromosome 4D"/>
</dbReference>
<proteinExistence type="inferred from homology"/>
<comment type="similarity">
    <text evidence="3">Belongs to the 3-hydroxybenzoate 6-hydroxylase family.</text>
</comment>
<evidence type="ECO:0000313" key="5">
    <source>
        <dbReference type="EnsemblPlants" id="AET4Gv20213000.6"/>
    </source>
</evidence>